<dbReference type="InterPro" id="IPR025699">
    <property type="entry name" value="ABC2_memb-like"/>
</dbReference>
<dbReference type="Pfam" id="PF13346">
    <property type="entry name" value="ABC2_membrane_5"/>
    <property type="match status" value="1"/>
</dbReference>
<feature type="transmembrane region" description="Helical" evidence="1">
    <location>
        <begin position="243"/>
        <end position="263"/>
    </location>
</feature>
<evidence type="ECO:0008006" key="4">
    <source>
        <dbReference type="Google" id="ProtNLM"/>
    </source>
</evidence>
<gene>
    <name evidence="2" type="ORF">B4135_2941</name>
</gene>
<feature type="transmembrane region" description="Helical" evidence="1">
    <location>
        <begin position="392"/>
        <end position="418"/>
    </location>
</feature>
<dbReference type="EMBL" id="LQYT01000082">
    <property type="protein sequence ID" value="KYD13278.1"/>
    <property type="molecule type" value="Genomic_DNA"/>
</dbReference>
<keyword evidence="1" id="KW-0472">Membrane</keyword>
<keyword evidence="1" id="KW-0812">Transmembrane</keyword>
<comment type="caution">
    <text evidence="2">The sequence shown here is derived from an EMBL/GenBank/DDBJ whole genome shotgun (WGS) entry which is preliminary data.</text>
</comment>
<feature type="transmembrane region" description="Helical" evidence="1">
    <location>
        <begin position="89"/>
        <end position="109"/>
    </location>
</feature>
<feature type="transmembrane region" description="Helical" evidence="1">
    <location>
        <begin position="438"/>
        <end position="459"/>
    </location>
</feature>
<feature type="transmembrane region" description="Helical" evidence="1">
    <location>
        <begin position="168"/>
        <end position="188"/>
    </location>
</feature>
<name>A0A150LLM8_9BACI</name>
<dbReference type="Proteomes" id="UP000075683">
    <property type="component" value="Unassembled WGS sequence"/>
</dbReference>
<feature type="transmembrane region" description="Helical" evidence="1">
    <location>
        <begin position="466"/>
        <end position="483"/>
    </location>
</feature>
<dbReference type="RefSeq" id="WP_061569468.1">
    <property type="nucleotide sequence ID" value="NZ_LQYT01000082.1"/>
</dbReference>
<protein>
    <recommendedName>
        <fullName evidence="4">ABC transporter permease</fullName>
    </recommendedName>
</protein>
<accession>A0A150LLM8</accession>
<evidence type="ECO:0000256" key="1">
    <source>
        <dbReference type="SAM" id="Phobius"/>
    </source>
</evidence>
<dbReference type="PATRIC" id="fig|301148.3.peg.532"/>
<feature type="transmembrane region" description="Helical" evidence="1">
    <location>
        <begin position="130"/>
        <end position="156"/>
    </location>
</feature>
<feature type="transmembrane region" description="Helical" evidence="1">
    <location>
        <begin position="508"/>
        <end position="529"/>
    </location>
</feature>
<sequence>MTKKGQRAKGTFKITKLILRQDRFKIIIWLAGILFTTLATALAYPSLYKTDEDVQAIALTLQNPAMVAMLGPGYPPEDYNTAVIFGHEMLLFTVVAVAVMNILMVGKTMRQDEEEGRIELVRSLPVGRLAYLNAAALEVFLVNGLLALLTGFGLGALDISGMDWESSFLYGCVLGAFGLAFASVTALFAQLMETARAATMFSFAFLIVAYIIRAAGDVSNETVSMISPLGWAVRTEVFYSNDWRPVIFALVFAAAAGVLAFYLNNIRDMGTGFLPERKGRSHASRFLQTLPGFVVRLERTQIVSWGIGVFLLGASYGSIVNDLESYLQELEYLQDFLNADSGNSLLKQFLGLVLAILSLVGSVPTVIVLFKLKSEEQKNRMEPFYSRPVSRYRMMAAFFGTAVGVSVLMQAMAALGLWSALYVTMEEPLAAVDLFRSAFVYLPALWALAGAAVLIIGFFPKAANLLWLYLVYCFFVLYLKDLLDLPDWLTRLSVFEHIPDTLKENIDWLSLTVLTAIAAVAAAAGMIGYRRRDLAG</sequence>
<feature type="transmembrane region" description="Helical" evidence="1">
    <location>
        <begin position="26"/>
        <end position="44"/>
    </location>
</feature>
<feature type="transmembrane region" description="Helical" evidence="1">
    <location>
        <begin position="302"/>
        <end position="320"/>
    </location>
</feature>
<dbReference type="STRING" id="301148.B4135_2941"/>
<organism evidence="2 3">
    <name type="scientific">Caldibacillus debilis</name>
    <dbReference type="NCBI Taxonomy" id="301148"/>
    <lineage>
        <taxon>Bacteria</taxon>
        <taxon>Bacillati</taxon>
        <taxon>Bacillota</taxon>
        <taxon>Bacilli</taxon>
        <taxon>Bacillales</taxon>
        <taxon>Bacillaceae</taxon>
        <taxon>Caldibacillus</taxon>
    </lineage>
</organism>
<proteinExistence type="predicted"/>
<feature type="transmembrane region" description="Helical" evidence="1">
    <location>
        <begin position="195"/>
        <end position="215"/>
    </location>
</feature>
<dbReference type="OrthoDB" id="2014935at2"/>
<dbReference type="AlphaFoldDB" id="A0A150LLM8"/>
<feature type="transmembrane region" description="Helical" evidence="1">
    <location>
        <begin position="349"/>
        <end position="372"/>
    </location>
</feature>
<reference evidence="2 3" key="1">
    <citation type="submission" date="2016-01" db="EMBL/GenBank/DDBJ databases">
        <title>Draft Genome Sequences of Seven Thermophilic Sporeformers Isolated from Foods.</title>
        <authorList>
            <person name="Berendsen E.M."/>
            <person name="Wells-Bennik M.H."/>
            <person name="Krawcyk A.O."/>
            <person name="De Jong A."/>
            <person name="Holsappel S."/>
            <person name="Eijlander R.T."/>
            <person name="Kuipers O.P."/>
        </authorList>
    </citation>
    <scope>NUCLEOTIDE SEQUENCE [LARGE SCALE GENOMIC DNA]</scope>
    <source>
        <strain evidence="2 3">B4135</strain>
    </source>
</reference>
<evidence type="ECO:0000313" key="2">
    <source>
        <dbReference type="EMBL" id="KYD13278.1"/>
    </source>
</evidence>
<keyword evidence="1" id="KW-1133">Transmembrane helix</keyword>
<evidence type="ECO:0000313" key="3">
    <source>
        <dbReference type="Proteomes" id="UP000075683"/>
    </source>
</evidence>